<evidence type="ECO:0000313" key="2">
    <source>
        <dbReference type="EMBL" id="MDR6237557.1"/>
    </source>
</evidence>
<evidence type="ECO:0000256" key="1">
    <source>
        <dbReference type="SAM" id="SignalP"/>
    </source>
</evidence>
<dbReference type="Proteomes" id="UP001185092">
    <property type="component" value="Unassembled WGS sequence"/>
</dbReference>
<evidence type="ECO:0000313" key="3">
    <source>
        <dbReference type="Proteomes" id="UP001185092"/>
    </source>
</evidence>
<comment type="caution">
    <text evidence="2">The sequence shown here is derived from an EMBL/GenBank/DDBJ whole genome shotgun (WGS) entry which is preliminary data.</text>
</comment>
<dbReference type="EMBL" id="JAVDQD010000001">
    <property type="protein sequence ID" value="MDR6237557.1"/>
    <property type="molecule type" value="Genomic_DNA"/>
</dbReference>
<proteinExistence type="predicted"/>
<sequence length="626" mass="74725">MNYKFIFCFFLILNCAYIVNAQDFNFRKIDTKAKKKEVKRMHDAIMSVPEPYKFGYGVRNDSIFYSFYNENYLRKIFKKNTFLKGYNDGVLIDILTKKECLSATDKLEFYKNRPAIFMRKSQIYKNMKKVDDNRIEVFCGVIPEEYKYKEIEMNITFVKRRMRVIRVITFNPFSHVSSVLPFINLVEMSVPKSADYVIVKKIEESFFYFEENKSILREHDKVGFLEQIKDQLNDGWTVTGAKLTAFASVEGKLEDNQTLYKDRAQTVENCIKGYLPDNYKIPVKMGENWRQFKREIKGTAADTLLRYSKEEVKKIINENNLNDEMEHYLAPQRYVKLTTRLEKQMLAVDYSDLALLRSFEDGLREKRLKINDLKSNQAMIIKRILDKKIDFKEYLKIEIPDHSSLIDLKFNNLLLKTKLYPHADSVIIAYDKMIKLKPNDNRLKYNWVVYKQLYHRYEEKSFERIKKYTSILKNGEFNTERLELNNLLIELKHAPFKPKHRENIETKILNMIDSMKLRDKEKITIAYYTVSANSLKPTIKLMEELIDTGYEFKDFDIEIYVRCIIRDFDEENSKHLKMLNLLLERDKSRFCDIYSSYLEGGVTFQLLLEQYFKKQYLETCEENIVF</sequence>
<protein>
    <submittedName>
        <fullName evidence="2">Uncharacterized protein</fullName>
    </submittedName>
</protein>
<gene>
    <name evidence="2" type="ORF">HNQ88_000533</name>
</gene>
<dbReference type="RefSeq" id="WP_309937025.1">
    <property type="nucleotide sequence ID" value="NZ_AP025305.1"/>
</dbReference>
<accession>A0AAE3XIP9</accession>
<keyword evidence="1" id="KW-0732">Signal</keyword>
<dbReference type="AlphaFoldDB" id="A0AAE3XIP9"/>
<reference evidence="2" key="1">
    <citation type="submission" date="2023-07" db="EMBL/GenBank/DDBJ databases">
        <title>Genomic Encyclopedia of Type Strains, Phase IV (KMG-IV): sequencing the most valuable type-strain genomes for metagenomic binning, comparative biology and taxonomic classification.</title>
        <authorList>
            <person name="Goeker M."/>
        </authorList>
    </citation>
    <scope>NUCLEOTIDE SEQUENCE</scope>
    <source>
        <strain evidence="2">DSM 26174</strain>
    </source>
</reference>
<name>A0AAE3XIP9_9BACT</name>
<feature type="signal peptide" evidence="1">
    <location>
        <begin position="1"/>
        <end position="21"/>
    </location>
</feature>
<organism evidence="2 3">
    <name type="scientific">Aureibacter tunicatorum</name>
    <dbReference type="NCBI Taxonomy" id="866807"/>
    <lineage>
        <taxon>Bacteria</taxon>
        <taxon>Pseudomonadati</taxon>
        <taxon>Bacteroidota</taxon>
        <taxon>Cytophagia</taxon>
        <taxon>Cytophagales</taxon>
        <taxon>Persicobacteraceae</taxon>
        <taxon>Aureibacter</taxon>
    </lineage>
</organism>
<keyword evidence="3" id="KW-1185">Reference proteome</keyword>
<feature type="chain" id="PRO_5042012420" evidence="1">
    <location>
        <begin position="22"/>
        <end position="626"/>
    </location>
</feature>